<sequence length="107" mass="11656">MKKIFAFALLCAPFISSANTGAFLIKHIQVEHGHVYMWGDGMHNPKNCDISGVVKLDKTKEGFDQMYSLALTAMASGKKIGFWASHCGATPWGGKNTNTAYAAYIKP</sequence>
<gene>
    <name evidence="2" type="ORF">QNM18_08285</name>
</gene>
<dbReference type="RefSeq" id="WP_284136882.1">
    <property type="nucleotide sequence ID" value="NZ_JASJUT010000003.1"/>
</dbReference>
<keyword evidence="1" id="KW-0732">Signal</keyword>
<reference evidence="2 3" key="1">
    <citation type="submission" date="2023-05" db="EMBL/GenBank/DDBJ databases">
        <title>Pseudoalteromonas ardens sp. nov., Pseudoalteromonas obscura sp. nov., and Pseudoalteromonas umbrosa sp. nov., isolated from the coral Montipora capitata.</title>
        <authorList>
            <person name="Thomas E.M."/>
            <person name="Smith E.M."/>
            <person name="Papke E."/>
            <person name="Shlafstein M.D."/>
            <person name="Oline D.K."/>
            <person name="Videau P."/>
            <person name="Saw J.H."/>
            <person name="Strangman W.K."/>
            <person name="Ushijima B."/>
        </authorList>
    </citation>
    <scope>NUCLEOTIDE SEQUENCE [LARGE SCALE GENOMIC DNA]</scope>
    <source>
        <strain evidence="2 3">P94</strain>
    </source>
</reference>
<name>A0ABT7EJ50_9GAMM</name>
<evidence type="ECO:0000313" key="3">
    <source>
        <dbReference type="Proteomes" id="UP001231915"/>
    </source>
</evidence>
<organism evidence="2 3">
    <name type="scientific">Pseudoalteromonas obscura</name>
    <dbReference type="NCBI Taxonomy" id="3048491"/>
    <lineage>
        <taxon>Bacteria</taxon>
        <taxon>Pseudomonadati</taxon>
        <taxon>Pseudomonadota</taxon>
        <taxon>Gammaproteobacteria</taxon>
        <taxon>Alteromonadales</taxon>
        <taxon>Pseudoalteromonadaceae</taxon>
        <taxon>Pseudoalteromonas</taxon>
    </lineage>
</organism>
<protein>
    <submittedName>
        <fullName evidence="2">Uncharacterized protein</fullName>
    </submittedName>
</protein>
<keyword evidence="3" id="KW-1185">Reference proteome</keyword>
<evidence type="ECO:0000313" key="2">
    <source>
        <dbReference type="EMBL" id="MDK2595038.1"/>
    </source>
</evidence>
<feature type="signal peptide" evidence="1">
    <location>
        <begin position="1"/>
        <end position="18"/>
    </location>
</feature>
<proteinExistence type="predicted"/>
<accession>A0ABT7EJ50</accession>
<dbReference type="EMBL" id="JASJUT010000003">
    <property type="protein sequence ID" value="MDK2595038.1"/>
    <property type="molecule type" value="Genomic_DNA"/>
</dbReference>
<feature type="chain" id="PRO_5047020534" evidence="1">
    <location>
        <begin position="19"/>
        <end position="107"/>
    </location>
</feature>
<comment type="caution">
    <text evidence="2">The sequence shown here is derived from an EMBL/GenBank/DDBJ whole genome shotgun (WGS) entry which is preliminary data.</text>
</comment>
<evidence type="ECO:0000256" key="1">
    <source>
        <dbReference type="SAM" id="SignalP"/>
    </source>
</evidence>
<dbReference type="Proteomes" id="UP001231915">
    <property type="component" value="Unassembled WGS sequence"/>
</dbReference>